<dbReference type="AlphaFoldDB" id="A0A0A9F4G7"/>
<evidence type="ECO:0000256" key="1">
    <source>
        <dbReference type="SAM" id="MobiDB-lite"/>
    </source>
</evidence>
<feature type="region of interest" description="Disordered" evidence="1">
    <location>
        <begin position="1"/>
        <end position="43"/>
    </location>
</feature>
<name>A0A0A9F4G7_ARUDO</name>
<reference evidence="2" key="2">
    <citation type="journal article" date="2015" name="Data Brief">
        <title>Shoot transcriptome of the giant reed, Arundo donax.</title>
        <authorList>
            <person name="Barrero R.A."/>
            <person name="Guerrero F.D."/>
            <person name="Moolhuijzen P."/>
            <person name="Goolsby J.A."/>
            <person name="Tidwell J."/>
            <person name="Bellgard S.E."/>
            <person name="Bellgard M.I."/>
        </authorList>
    </citation>
    <scope>NUCLEOTIDE SEQUENCE</scope>
    <source>
        <tissue evidence="2">Shoot tissue taken approximately 20 cm above the soil surface</tissue>
    </source>
</reference>
<feature type="compositionally biased region" description="Basic residues" evidence="1">
    <location>
        <begin position="26"/>
        <end position="43"/>
    </location>
</feature>
<organism evidence="2">
    <name type="scientific">Arundo donax</name>
    <name type="common">Giant reed</name>
    <name type="synonym">Donax arundinaceus</name>
    <dbReference type="NCBI Taxonomy" id="35708"/>
    <lineage>
        <taxon>Eukaryota</taxon>
        <taxon>Viridiplantae</taxon>
        <taxon>Streptophyta</taxon>
        <taxon>Embryophyta</taxon>
        <taxon>Tracheophyta</taxon>
        <taxon>Spermatophyta</taxon>
        <taxon>Magnoliopsida</taxon>
        <taxon>Liliopsida</taxon>
        <taxon>Poales</taxon>
        <taxon>Poaceae</taxon>
        <taxon>PACMAD clade</taxon>
        <taxon>Arundinoideae</taxon>
        <taxon>Arundineae</taxon>
        <taxon>Arundo</taxon>
    </lineage>
</organism>
<proteinExistence type="predicted"/>
<sequence length="83" mass="9496">MMMTGISCSPPTKRPSLLSPAPRPSSPRRHRRWPRRRGPSRRRWLCRTGPATLRRTATGWARRMDTVWATAPMWVATARVSSA</sequence>
<protein>
    <submittedName>
        <fullName evidence="2">Uncharacterized protein</fullName>
    </submittedName>
</protein>
<evidence type="ECO:0000313" key="2">
    <source>
        <dbReference type="EMBL" id="JAE07232.1"/>
    </source>
</evidence>
<feature type="compositionally biased region" description="Polar residues" evidence="1">
    <location>
        <begin position="1"/>
        <end position="10"/>
    </location>
</feature>
<reference evidence="2" key="1">
    <citation type="submission" date="2014-09" db="EMBL/GenBank/DDBJ databases">
        <authorList>
            <person name="Magalhaes I.L.F."/>
            <person name="Oliveira U."/>
            <person name="Santos F.R."/>
            <person name="Vidigal T.H.D.A."/>
            <person name="Brescovit A.D."/>
            <person name="Santos A.J."/>
        </authorList>
    </citation>
    <scope>NUCLEOTIDE SEQUENCE</scope>
    <source>
        <tissue evidence="2">Shoot tissue taken approximately 20 cm above the soil surface</tissue>
    </source>
</reference>
<accession>A0A0A9F4G7</accession>
<dbReference type="EMBL" id="GBRH01190664">
    <property type="protein sequence ID" value="JAE07232.1"/>
    <property type="molecule type" value="Transcribed_RNA"/>
</dbReference>